<dbReference type="RefSeq" id="YP_003969904.1">
    <property type="nucleotide sequence ID" value="NC_014637.1"/>
</dbReference>
<gene>
    <name evidence="1" type="ORF">crov272</name>
</gene>
<name>E3T542_CROVB</name>
<sequence>MKVALCFSGGIRNLEDNYKSIKHCLIDPLNADVFIHGWYFKVNELNNIHKMYKKKETEQNKVLILLKPKKYKFENYDINKENEMINHFDITKIKEKYKNNSNLCQLYPNTCGMFYSIYQSNKLKKEYEKENNFTYDIVIRCRPDFEYYTPLNYQVLQLVKENNILLPLDNYAFVTQQCDKFAIGTSKTMDNYSDLILYILKYEKKYPNDFWDGPNILNKHLFIKNIKTTWIYFDYEYNIRRKSQRLTNDKRIKIDYDKKTLLIIKPNTYNKV</sequence>
<dbReference type="KEGG" id="vg:9887674"/>
<dbReference type="Proteomes" id="UP000029781">
    <property type="component" value="Segment"/>
</dbReference>
<dbReference type="GeneID" id="9887674"/>
<organism evidence="1 2">
    <name type="scientific">Cafeteria roenbergensis virus (strain BV-PW1)</name>
    <name type="common">CroV</name>
    <dbReference type="NCBI Taxonomy" id="693272"/>
    <lineage>
        <taxon>Viruses</taxon>
        <taxon>Varidnaviria</taxon>
        <taxon>Bamfordvirae</taxon>
        <taxon>Nucleocytoviricota</taxon>
        <taxon>Megaviricetes</taxon>
        <taxon>Imitervirales</taxon>
        <taxon>Mimiviridae</taxon>
        <taxon>Aliimimivirinae</taxon>
        <taxon>Rheavirus</taxon>
        <taxon>Rheavirus sinusmexicani</taxon>
    </lineage>
</organism>
<evidence type="ECO:0000313" key="1">
    <source>
        <dbReference type="EMBL" id="ADO67305.1"/>
    </source>
</evidence>
<organismHost>
    <name type="scientific">Cafeteria roenbergensis</name>
    <name type="common">Marine flagellate</name>
    <dbReference type="NCBI Taxonomy" id="33653"/>
</organismHost>
<protein>
    <submittedName>
        <fullName evidence="1">Uncharacterized protein</fullName>
    </submittedName>
</protein>
<keyword evidence="2" id="KW-1185">Reference proteome</keyword>
<proteinExistence type="predicted"/>
<reference evidence="1 2" key="1">
    <citation type="journal article" date="2010" name="Proc. Natl. Acad. Sci. U.S.A.">
        <title>Giant virus with a remarkable complement of genes infects marine zooplankton.</title>
        <authorList>
            <person name="Fischer M.G."/>
            <person name="Allen M.J."/>
            <person name="Wilson W.H."/>
            <person name="Suttle C.A."/>
        </authorList>
    </citation>
    <scope>NUCLEOTIDE SEQUENCE [LARGE SCALE GENOMIC DNA]</scope>
    <source>
        <strain evidence="1 2">BV-PW1</strain>
    </source>
</reference>
<accession>E3T542</accession>
<dbReference type="EMBL" id="GU244497">
    <property type="protein sequence ID" value="ADO67305.1"/>
    <property type="molecule type" value="Genomic_DNA"/>
</dbReference>
<evidence type="ECO:0000313" key="2">
    <source>
        <dbReference type="Proteomes" id="UP000029781"/>
    </source>
</evidence>